<dbReference type="EMBL" id="JAPDRQ010000037">
    <property type="protein sequence ID" value="KAJ9659735.1"/>
    <property type="molecule type" value="Genomic_DNA"/>
</dbReference>
<gene>
    <name evidence="1" type="ORF">H2198_002983</name>
</gene>
<dbReference type="Proteomes" id="UP001172386">
    <property type="component" value="Unassembled WGS sequence"/>
</dbReference>
<proteinExistence type="predicted"/>
<name>A0ACC3ACP0_9EURO</name>
<evidence type="ECO:0000313" key="1">
    <source>
        <dbReference type="EMBL" id="KAJ9659735.1"/>
    </source>
</evidence>
<sequence>MVPPRGGLVVYYFMNDINNTVPTFPPDFRMISGDADHRDISVPIPDPPKLPQLYEPYMIWQQDKLLSTPLARSRNGCEITVLQRRGLGLQKMPHEEWVTG</sequence>
<comment type="caution">
    <text evidence="1">The sequence shown here is derived from an EMBL/GenBank/DDBJ whole genome shotgun (WGS) entry which is preliminary data.</text>
</comment>
<reference evidence="1" key="1">
    <citation type="submission" date="2022-10" db="EMBL/GenBank/DDBJ databases">
        <title>Culturing micro-colonial fungi from biological soil crusts in the Mojave desert and describing Neophaeococcomyces mojavensis, and introducing the new genera and species Taxawa tesnikishii.</title>
        <authorList>
            <person name="Kurbessoian T."/>
            <person name="Stajich J.E."/>
        </authorList>
    </citation>
    <scope>NUCLEOTIDE SEQUENCE</scope>
    <source>
        <strain evidence="1">JES_112</strain>
    </source>
</reference>
<keyword evidence="2" id="KW-1185">Reference proteome</keyword>
<accession>A0ACC3ACP0</accession>
<evidence type="ECO:0000313" key="2">
    <source>
        <dbReference type="Proteomes" id="UP001172386"/>
    </source>
</evidence>
<protein>
    <submittedName>
        <fullName evidence="1">Uncharacterized protein</fullName>
    </submittedName>
</protein>
<organism evidence="1 2">
    <name type="scientific">Neophaeococcomyces mojaviensis</name>
    <dbReference type="NCBI Taxonomy" id="3383035"/>
    <lineage>
        <taxon>Eukaryota</taxon>
        <taxon>Fungi</taxon>
        <taxon>Dikarya</taxon>
        <taxon>Ascomycota</taxon>
        <taxon>Pezizomycotina</taxon>
        <taxon>Eurotiomycetes</taxon>
        <taxon>Chaetothyriomycetidae</taxon>
        <taxon>Chaetothyriales</taxon>
        <taxon>Chaetothyriales incertae sedis</taxon>
        <taxon>Neophaeococcomyces</taxon>
    </lineage>
</organism>